<sequence length="312" mass="35561">MEWRHLLMITPERDFIGYGENWPDPKWPNGARLALQFVMNYEEGAEYGAYDGFKRNEIGLADTPGGRVPGGQRDMAFESMYEFGSRVGVWRIFRLFAERKLPLTVFACAVALERNRHVVSAMQRHGFDLCCHGLRWEEHFTLSREEEKQHIAEAVALIERLTGQRPLGWYCRYGASEHTRALLAEEGGFVYDSDSYSDELPYWTRVGGKDHLVVPYSLDTNDTKLAPGGGISSGEAFFQHLKENFDFLRAEGAHRPRMMSVGLHARIVGRPGKALGLARFLDYVSQHEDVWIASRLDIARHWQRHHPAPAAG</sequence>
<protein>
    <recommendedName>
        <fullName evidence="3">Chitooligosaccharide deacetylase</fullName>
    </recommendedName>
    <alternativeName>
        <fullName evidence="4">Nodulation protein B</fullName>
    </alternativeName>
</protein>
<reference evidence="6 7" key="1">
    <citation type="journal article" date="2012" name="J. Bacteriol.">
        <title>Genome Sequence of Nitratireductor indicus Type Strain C115.</title>
        <authorList>
            <person name="Lai Q."/>
            <person name="Li G."/>
            <person name="Yu Z."/>
            <person name="Shao Z."/>
        </authorList>
    </citation>
    <scope>NUCLEOTIDE SEQUENCE [LARGE SCALE GENOMIC DNA]</scope>
    <source>
        <strain evidence="6 7">C115</strain>
    </source>
</reference>
<dbReference type="EMBL" id="AMSI01000015">
    <property type="protein sequence ID" value="EKF40732.1"/>
    <property type="molecule type" value="Genomic_DNA"/>
</dbReference>
<dbReference type="PANTHER" id="PTHR43123:SF1">
    <property type="entry name" value="POLYSACCHARIDE DEACETYLASE-RELATED"/>
    <property type="match status" value="1"/>
</dbReference>
<evidence type="ECO:0000256" key="3">
    <source>
        <dbReference type="ARBA" id="ARBA00020071"/>
    </source>
</evidence>
<feature type="domain" description="NodB homology" evidence="5">
    <location>
        <begin position="75"/>
        <end position="293"/>
    </location>
</feature>
<comment type="similarity">
    <text evidence="2">Belongs to the polysaccharide deacetylase family.</text>
</comment>
<dbReference type="SUPFAM" id="SSF88713">
    <property type="entry name" value="Glycoside hydrolase/deacetylase"/>
    <property type="match status" value="1"/>
</dbReference>
<dbReference type="eggNOG" id="COG0726">
    <property type="taxonomic scope" value="Bacteria"/>
</dbReference>
<dbReference type="InterPro" id="IPR002509">
    <property type="entry name" value="NODB_dom"/>
</dbReference>
<dbReference type="Proteomes" id="UP000007374">
    <property type="component" value="Unassembled WGS sequence"/>
</dbReference>
<evidence type="ECO:0000256" key="4">
    <source>
        <dbReference type="ARBA" id="ARBA00032976"/>
    </source>
</evidence>
<dbReference type="InterPro" id="IPR011330">
    <property type="entry name" value="Glyco_hydro/deAcase_b/a-brl"/>
</dbReference>
<name>K2PHW8_9HYPH</name>
<evidence type="ECO:0000256" key="1">
    <source>
        <dbReference type="ARBA" id="ARBA00003236"/>
    </source>
</evidence>
<dbReference type="Pfam" id="PF01522">
    <property type="entry name" value="Polysacc_deac_1"/>
    <property type="match status" value="1"/>
</dbReference>
<dbReference type="STRING" id="721133.SAMN05216176_113111"/>
<proteinExistence type="inferred from homology"/>
<dbReference type="GO" id="GO:0005975">
    <property type="term" value="P:carbohydrate metabolic process"/>
    <property type="evidence" value="ECO:0007669"/>
    <property type="project" value="InterPro"/>
</dbReference>
<dbReference type="Gene3D" id="3.20.20.370">
    <property type="entry name" value="Glycoside hydrolase/deacetylase"/>
    <property type="match status" value="1"/>
</dbReference>
<comment type="caution">
    <text evidence="6">The sequence shown here is derived from an EMBL/GenBank/DDBJ whole genome shotgun (WGS) entry which is preliminary data.</text>
</comment>
<comment type="function">
    <text evidence="1">Is involved in generating a small heat-stable compound (Nod), an acylated oligomer of N-acetylglucosamine, that stimulates mitosis in various plant protoplasts.</text>
</comment>
<organism evidence="6 7">
    <name type="scientific">Nitratireductor indicus C115</name>
    <dbReference type="NCBI Taxonomy" id="1231190"/>
    <lineage>
        <taxon>Bacteria</taxon>
        <taxon>Pseudomonadati</taxon>
        <taxon>Pseudomonadota</taxon>
        <taxon>Alphaproteobacteria</taxon>
        <taxon>Hyphomicrobiales</taxon>
        <taxon>Phyllobacteriaceae</taxon>
        <taxon>Nitratireductor</taxon>
    </lineage>
</organism>
<evidence type="ECO:0000256" key="2">
    <source>
        <dbReference type="ARBA" id="ARBA00010973"/>
    </source>
</evidence>
<dbReference type="GO" id="GO:0016810">
    <property type="term" value="F:hydrolase activity, acting on carbon-nitrogen (but not peptide) bonds"/>
    <property type="evidence" value="ECO:0007669"/>
    <property type="project" value="InterPro"/>
</dbReference>
<gene>
    <name evidence="6" type="ORF">NA8A_19043</name>
</gene>
<dbReference type="RefSeq" id="WP_009452018.1">
    <property type="nucleotide sequence ID" value="NZ_AMSI01000015.1"/>
</dbReference>
<dbReference type="PROSITE" id="PS51677">
    <property type="entry name" value="NODB"/>
    <property type="match status" value="1"/>
</dbReference>
<dbReference type="PANTHER" id="PTHR43123">
    <property type="entry name" value="POLYSACCHARIDE DEACETYLASE-RELATED"/>
    <property type="match status" value="1"/>
</dbReference>
<evidence type="ECO:0000313" key="7">
    <source>
        <dbReference type="Proteomes" id="UP000007374"/>
    </source>
</evidence>
<evidence type="ECO:0000259" key="5">
    <source>
        <dbReference type="PROSITE" id="PS51677"/>
    </source>
</evidence>
<dbReference type="PATRIC" id="fig|1231190.3.peg.3936"/>
<keyword evidence="7" id="KW-1185">Reference proteome</keyword>
<accession>K2PHW8</accession>
<dbReference type="AlphaFoldDB" id="K2PHW8"/>
<evidence type="ECO:0000313" key="6">
    <source>
        <dbReference type="EMBL" id="EKF40732.1"/>
    </source>
</evidence>